<dbReference type="SUPFAM" id="SSF51735">
    <property type="entry name" value="NAD(P)-binding Rossmann-fold domains"/>
    <property type="match status" value="1"/>
</dbReference>
<reference evidence="2" key="2">
    <citation type="submission" date="2023-05" db="EMBL/GenBank/DDBJ databases">
        <authorList>
            <person name="Schelkunov M.I."/>
        </authorList>
    </citation>
    <scope>NUCLEOTIDE SEQUENCE</scope>
    <source>
        <strain evidence="2">Hsosn_3</strain>
        <tissue evidence="2">Leaf</tissue>
    </source>
</reference>
<accession>A0AAD8GZT0</accession>
<protein>
    <submittedName>
        <fullName evidence="2">(+)-cis,trans-nepetalactol synthase NEPS1-like</fullName>
    </submittedName>
</protein>
<comment type="similarity">
    <text evidence="1">Belongs to the short-chain dehydrogenases/reductases (SDR) family.</text>
</comment>
<gene>
    <name evidence="2" type="ORF">POM88_051027</name>
</gene>
<dbReference type="InterPro" id="IPR002347">
    <property type="entry name" value="SDR_fam"/>
</dbReference>
<dbReference type="Gene3D" id="3.40.50.720">
    <property type="entry name" value="NAD(P)-binding Rossmann-like Domain"/>
    <property type="match status" value="1"/>
</dbReference>
<dbReference type="PANTHER" id="PTHR42820:SF21">
    <property type="entry name" value="SHORT-CHAIN DEHYDROGENASE REDUCTASE 3B-LIKE"/>
    <property type="match status" value="1"/>
</dbReference>
<dbReference type="InterPro" id="IPR036291">
    <property type="entry name" value="NAD(P)-bd_dom_sf"/>
</dbReference>
<comment type="caution">
    <text evidence="2">The sequence shown here is derived from an EMBL/GenBank/DDBJ whole genome shotgun (WGS) entry which is preliminary data.</text>
</comment>
<name>A0AAD8GZT0_9APIA</name>
<proteinExistence type="inferred from homology"/>
<organism evidence="2 3">
    <name type="scientific">Heracleum sosnowskyi</name>
    <dbReference type="NCBI Taxonomy" id="360622"/>
    <lineage>
        <taxon>Eukaryota</taxon>
        <taxon>Viridiplantae</taxon>
        <taxon>Streptophyta</taxon>
        <taxon>Embryophyta</taxon>
        <taxon>Tracheophyta</taxon>
        <taxon>Spermatophyta</taxon>
        <taxon>Magnoliopsida</taxon>
        <taxon>eudicotyledons</taxon>
        <taxon>Gunneridae</taxon>
        <taxon>Pentapetalae</taxon>
        <taxon>asterids</taxon>
        <taxon>campanulids</taxon>
        <taxon>Apiales</taxon>
        <taxon>Apiaceae</taxon>
        <taxon>Apioideae</taxon>
        <taxon>apioid superclade</taxon>
        <taxon>Tordylieae</taxon>
        <taxon>Tordyliinae</taxon>
        <taxon>Heracleum</taxon>
    </lineage>
</organism>
<dbReference type="AlphaFoldDB" id="A0AAD8GZT0"/>
<evidence type="ECO:0000313" key="3">
    <source>
        <dbReference type="Proteomes" id="UP001237642"/>
    </source>
</evidence>
<dbReference type="EMBL" id="JAUIZM010000011">
    <property type="protein sequence ID" value="KAK1357771.1"/>
    <property type="molecule type" value="Genomic_DNA"/>
</dbReference>
<reference evidence="2" key="1">
    <citation type="submission" date="2023-02" db="EMBL/GenBank/DDBJ databases">
        <title>Genome of toxic invasive species Heracleum sosnowskyi carries increased number of genes despite the absence of recent whole-genome duplications.</title>
        <authorList>
            <person name="Schelkunov M."/>
            <person name="Shtratnikova V."/>
            <person name="Makarenko M."/>
            <person name="Klepikova A."/>
            <person name="Omelchenko D."/>
            <person name="Novikova G."/>
            <person name="Obukhova E."/>
            <person name="Bogdanov V."/>
            <person name="Penin A."/>
            <person name="Logacheva M."/>
        </authorList>
    </citation>
    <scope>NUCLEOTIDE SEQUENCE</scope>
    <source>
        <strain evidence="2">Hsosn_3</strain>
        <tissue evidence="2">Leaf</tissue>
    </source>
</reference>
<keyword evidence="3" id="KW-1185">Reference proteome</keyword>
<evidence type="ECO:0000256" key="1">
    <source>
        <dbReference type="ARBA" id="ARBA00006484"/>
    </source>
</evidence>
<dbReference type="PRINTS" id="PR00080">
    <property type="entry name" value="SDRFAMILY"/>
</dbReference>
<dbReference type="PRINTS" id="PR00081">
    <property type="entry name" value="GDHRDH"/>
</dbReference>
<dbReference type="FunFam" id="3.40.50.720:FF:000084">
    <property type="entry name" value="Short-chain dehydrogenase reductase"/>
    <property type="match status" value="1"/>
</dbReference>
<dbReference type="PANTHER" id="PTHR42820">
    <property type="entry name" value="SHORT-CHAIN DEHYDROGENASE REDUCTASE"/>
    <property type="match status" value="1"/>
</dbReference>
<dbReference type="Pfam" id="PF13561">
    <property type="entry name" value="adh_short_C2"/>
    <property type="match status" value="1"/>
</dbReference>
<evidence type="ECO:0000313" key="2">
    <source>
        <dbReference type="EMBL" id="KAK1357771.1"/>
    </source>
</evidence>
<dbReference type="GO" id="GO:0016616">
    <property type="term" value="F:oxidoreductase activity, acting on the CH-OH group of donors, NAD or NADP as acceptor"/>
    <property type="evidence" value="ECO:0007669"/>
    <property type="project" value="UniProtKB-ARBA"/>
</dbReference>
<dbReference type="Proteomes" id="UP001237642">
    <property type="component" value="Unassembled WGS sequence"/>
</dbReference>
<sequence>MAIVAPLQHKKLEGKVAIITGGASGIGEATAQLFAKHGARIVIADIQDELGQEVAKSIGQESCMYMHCDVADEDQVKALVGRTVQIYGQLDIMLSNAGTLSSCDQVVLDLDMSQLDRLFGVDIRGNVACVKHAARAMVDGRVRGTIVCTASVAARIGGDKRTDYFMAKHAIIGLVKSASKQLGHHGIRVNAVSPFMVVTPLMRMAYNYDKDDQEIEKMYQPLTSLKDVVLEAKHVADAVLFLVSDDAAFLTGHDLVVDGGFTT</sequence>